<name>A0ABP6XY53_9FLAO</name>
<dbReference type="InterPro" id="IPR013740">
    <property type="entry name" value="Redoxin"/>
</dbReference>
<evidence type="ECO:0000256" key="2">
    <source>
        <dbReference type="ARBA" id="ARBA00022748"/>
    </source>
</evidence>
<evidence type="ECO:0000313" key="7">
    <source>
        <dbReference type="Proteomes" id="UP001500954"/>
    </source>
</evidence>
<protein>
    <recommendedName>
        <fullName evidence="5">Thioredoxin domain-containing protein</fullName>
    </recommendedName>
</protein>
<evidence type="ECO:0000313" key="6">
    <source>
        <dbReference type="EMBL" id="GAA3573732.1"/>
    </source>
</evidence>
<evidence type="ECO:0000256" key="4">
    <source>
        <dbReference type="ARBA" id="ARBA00023284"/>
    </source>
</evidence>
<dbReference type="SUPFAM" id="SSF52833">
    <property type="entry name" value="Thioredoxin-like"/>
    <property type="match status" value="1"/>
</dbReference>
<organism evidence="6 7">
    <name type="scientific">Snuella lapsa</name>
    <dbReference type="NCBI Taxonomy" id="870481"/>
    <lineage>
        <taxon>Bacteria</taxon>
        <taxon>Pseudomonadati</taxon>
        <taxon>Bacteroidota</taxon>
        <taxon>Flavobacteriia</taxon>
        <taxon>Flavobacteriales</taxon>
        <taxon>Flavobacteriaceae</taxon>
        <taxon>Snuella</taxon>
    </lineage>
</organism>
<keyword evidence="4" id="KW-0676">Redox-active center</keyword>
<evidence type="ECO:0000259" key="5">
    <source>
        <dbReference type="PROSITE" id="PS51352"/>
    </source>
</evidence>
<accession>A0ABP6XY53</accession>
<dbReference type="InterPro" id="IPR036249">
    <property type="entry name" value="Thioredoxin-like_sf"/>
</dbReference>
<dbReference type="Pfam" id="PF08534">
    <property type="entry name" value="Redoxin"/>
    <property type="match status" value="1"/>
</dbReference>
<sequence length="457" mass="52732">MKRFILVVSILSILSCKNKADNNYAVISGKILNNNAQEISIWNRNRSINLKIKIDSLGTFKDTLRAEPQTLSFYDGKNYNRFYIEPNSHVQINYNADDFKNTLEFSGAGSAASNYLSLKEQRAAELMGSRVEFFSLNELSYKSKSRGIKTAMLTLLDSFSNVSELFKEMEGKDIHYEYLNNLNSYERTHQYYTKNPDFKVSEEFLSEFNGLNYTNEVDFKQSVNYKALVQNYFRNIASEKAIKDSLDRSIAYLKVISDIPNQVIKNELLFDEVVFGIKYVNDVESYYNIFRNNSTDEENNNKIEEIYNNLKHLAKGNPSPEFIGYQNYDGSTTSLSDLKGKYVYIDVWATWCGPCKAEIPFLKRVESSYHDKNIHFVSISVDKLTDKDKWIKMIEEKELTGIQLLADKDFESDFVKGYMINGIPQFILLDPNGNIVDRNAPRPSNTKLIELLDELNI</sequence>
<reference evidence="7" key="1">
    <citation type="journal article" date="2019" name="Int. J. Syst. Evol. Microbiol.">
        <title>The Global Catalogue of Microorganisms (GCM) 10K type strain sequencing project: providing services to taxonomists for standard genome sequencing and annotation.</title>
        <authorList>
            <consortium name="The Broad Institute Genomics Platform"/>
            <consortium name="The Broad Institute Genome Sequencing Center for Infectious Disease"/>
            <person name="Wu L."/>
            <person name="Ma J."/>
        </authorList>
    </citation>
    <scope>NUCLEOTIDE SEQUENCE [LARGE SCALE GENOMIC DNA]</scope>
    <source>
        <strain evidence="7">JCM 17111</strain>
    </source>
</reference>
<keyword evidence="2" id="KW-0201">Cytochrome c-type biogenesis</keyword>
<dbReference type="PROSITE" id="PS51352">
    <property type="entry name" value="THIOREDOXIN_2"/>
    <property type="match status" value="1"/>
</dbReference>
<dbReference type="InterPro" id="IPR050553">
    <property type="entry name" value="Thioredoxin_ResA/DsbE_sf"/>
</dbReference>
<dbReference type="PANTHER" id="PTHR42852">
    <property type="entry name" value="THIOL:DISULFIDE INTERCHANGE PROTEIN DSBE"/>
    <property type="match status" value="1"/>
</dbReference>
<dbReference type="PROSITE" id="PS51257">
    <property type="entry name" value="PROKAR_LIPOPROTEIN"/>
    <property type="match status" value="1"/>
</dbReference>
<dbReference type="Gene3D" id="3.40.30.10">
    <property type="entry name" value="Glutaredoxin"/>
    <property type="match status" value="1"/>
</dbReference>
<comment type="subcellular location">
    <subcellularLocation>
        <location evidence="1">Cell envelope</location>
    </subcellularLocation>
</comment>
<gene>
    <name evidence="6" type="ORF">GCM10022395_23700</name>
</gene>
<keyword evidence="3" id="KW-1015">Disulfide bond</keyword>
<dbReference type="Proteomes" id="UP001500954">
    <property type="component" value="Unassembled WGS sequence"/>
</dbReference>
<dbReference type="EMBL" id="BAABCY010000065">
    <property type="protein sequence ID" value="GAA3573732.1"/>
    <property type="molecule type" value="Genomic_DNA"/>
</dbReference>
<dbReference type="CDD" id="cd02966">
    <property type="entry name" value="TlpA_like_family"/>
    <property type="match status" value="1"/>
</dbReference>
<dbReference type="RefSeq" id="WP_345006364.1">
    <property type="nucleotide sequence ID" value="NZ_BAABCY010000065.1"/>
</dbReference>
<feature type="domain" description="Thioredoxin" evidence="5">
    <location>
        <begin position="313"/>
        <end position="457"/>
    </location>
</feature>
<dbReference type="InterPro" id="IPR013766">
    <property type="entry name" value="Thioredoxin_domain"/>
</dbReference>
<dbReference type="PANTHER" id="PTHR42852:SF6">
    <property type="entry name" value="THIOL:DISULFIDE INTERCHANGE PROTEIN DSBE"/>
    <property type="match status" value="1"/>
</dbReference>
<keyword evidence="7" id="KW-1185">Reference proteome</keyword>
<proteinExistence type="predicted"/>
<evidence type="ECO:0000256" key="1">
    <source>
        <dbReference type="ARBA" id="ARBA00004196"/>
    </source>
</evidence>
<evidence type="ECO:0000256" key="3">
    <source>
        <dbReference type="ARBA" id="ARBA00023157"/>
    </source>
</evidence>
<comment type="caution">
    <text evidence="6">The sequence shown here is derived from an EMBL/GenBank/DDBJ whole genome shotgun (WGS) entry which is preliminary data.</text>
</comment>